<organism evidence="3 4">
    <name type="scientific">Candidatus Nitrospira nitrificans</name>
    <dbReference type="NCBI Taxonomy" id="1742973"/>
    <lineage>
        <taxon>Bacteria</taxon>
        <taxon>Pseudomonadati</taxon>
        <taxon>Nitrospirota</taxon>
        <taxon>Nitrospiria</taxon>
        <taxon>Nitrospirales</taxon>
        <taxon>Nitrospiraceae</taxon>
        <taxon>Nitrospira</taxon>
    </lineage>
</organism>
<protein>
    <recommendedName>
        <fullName evidence="2">Antitoxin</fullName>
    </recommendedName>
</protein>
<dbReference type="RefSeq" id="WP_139077215.1">
    <property type="nucleotide sequence ID" value="NZ_CZPZ01000012.1"/>
</dbReference>
<comment type="similarity">
    <text evidence="1 2">Belongs to the phD/YefM antitoxin family.</text>
</comment>
<dbReference type="SUPFAM" id="SSF143120">
    <property type="entry name" value="YefM-like"/>
    <property type="match status" value="1"/>
</dbReference>
<proteinExistence type="inferred from homology"/>
<keyword evidence="4" id="KW-1185">Reference proteome</keyword>
<dbReference type="Proteomes" id="UP000198736">
    <property type="component" value="Unassembled WGS sequence"/>
</dbReference>
<dbReference type="STRING" id="1742973.COMA2_20186"/>
<dbReference type="InterPro" id="IPR036165">
    <property type="entry name" value="YefM-like_sf"/>
</dbReference>
<dbReference type="InterPro" id="IPR006442">
    <property type="entry name" value="Antitoxin_Phd/YefM"/>
</dbReference>
<evidence type="ECO:0000256" key="2">
    <source>
        <dbReference type="RuleBase" id="RU362080"/>
    </source>
</evidence>
<accession>A0A0S4LCB8</accession>
<evidence type="ECO:0000313" key="3">
    <source>
        <dbReference type="EMBL" id="CUS35283.1"/>
    </source>
</evidence>
<comment type="function">
    <text evidence="2">Antitoxin component of a type II toxin-antitoxin (TA) system.</text>
</comment>
<name>A0A0S4LCB8_9BACT</name>
<dbReference type="OrthoDB" id="6902169at2"/>
<dbReference type="EMBL" id="CZPZ01000012">
    <property type="protein sequence ID" value="CUS35283.1"/>
    <property type="molecule type" value="Genomic_DNA"/>
</dbReference>
<sequence>MTKTVNEKRAKTVFAELVGRVSNKKETVIVEQHGKPVVAMIDFDRYQLLTEKRKSRFNVLNRVWAKTQAKSARIAYQDATHAVNLVRSSSSRSHRRRSA</sequence>
<dbReference type="Pfam" id="PF02604">
    <property type="entry name" value="PhdYeFM_antitox"/>
    <property type="match status" value="1"/>
</dbReference>
<evidence type="ECO:0000256" key="1">
    <source>
        <dbReference type="ARBA" id="ARBA00009981"/>
    </source>
</evidence>
<dbReference type="NCBIfam" id="TIGR01552">
    <property type="entry name" value="phd_fam"/>
    <property type="match status" value="1"/>
</dbReference>
<dbReference type="Gene3D" id="3.40.1620.10">
    <property type="entry name" value="YefM-like domain"/>
    <property type="match status" value="1"/>
</dbReference>
<evidence type="ECO:0000313" key="4">
    <source>
        <dbReference type="Proteomes" id="UP000198736"/>
    </source>
</evidence>
<dbReference type="AlphaFoldDB" id="A0A0S4LCB8"/>
<gene>
    <name evidence="3" type="ORF">COMA2_20186</name>
</gene>
<reference evidence="4" key="1">
    <citation type="submission" date="2015-10" db="EMBL/GenBank/DDBJ databases">
        <authorList>
            <person name="Luecker S."/>
            <person name="Luecker S."/>
        </authorList>
    </citation>
    <scope>NUCLEOTIDE SEQUENCE [LARGE SCALE GENOMIC DNA]</scope>
</reference>